<evidence type="ECO:0000256" key="4">
    <source>
        <dbReference type="ARBA" id="ARBA00013244"/>
    </source>
</evidence>
<evidence type="ECO:0000256" key="2">
    <source>
        <dbReference type="ARBA" id="ARBA00005189"/>
    </source>
</evidence>
<feature type="compositionally biased region" description="Low complexity" evidence="11">
    <location>
        <begin position="509"/>
        <end position="530"/>
    </location>
</feature>
<dbReference type="SUPFAM" id="SSF52777">
    <property type="entry name" value="CoA-dependent acyltransferases"/>
    <property type="match status" value="1"/>
</dbReference>
<keyword evidence="8" id="KW-0443">Lipid metabolism</keyword>
<dbReference type="InterPro" id="IPR009721">
    <property type="entry name" value="O-acyltransferase_WSD1_C"/>
</dbReference>
<dbReference type="EC" id="2.3.1.20" evidence="4"/>
<dbReference type="PANTHER" id="PTHR31650:SF1">
    <property type="entry name" value="WAX ESTER SYNTHASE_DIACYLGLYCEROL ACYLTRANSFERASE 4-RELATED"/>
    <property type="match status" value="1"/>
</dbReference>
<dbReference type="InterPro" id="IPR014292">
    <property type="entry name" value="Acyl_transf_WS/DGAT"/>
</dbReference>
<evidence type="ECO:0000259" key="13">
    <source>
        <dbReference type="Pfam" id="PF06974"/>
    </source>
</evidence>
<keyword evidence="5" id="KW-0444">Lipid biosynthesis</keyword>
<dbReference type="GO" id="GO:0071731">
    <property type="term" value="P:response to nitric oxide"/>
    <property type="evidence" value="ECO:0007669"/>
    <property type="project" value="TreeGrafter"/>
</dbReference>
<dbReference type="Pfam" id="PF06974">
    <property type="entry name" value="WS_DGAT_C"/>
    <property type="match status" value="1"/>
</dbReference>
<evidence type="ECO:0000259" key="12">
    <source>
        <dbReference type="Pfam" id="PF03007"/>
    </source>
</evidence>
<dbReference type="GO" id="GO:0051701">
    <property type="term" value="P:biological process involved in interaction with host"/>
    <property type="evidence" value="ECO:0007669"/>
    <property type="project" value="TreeGrafter"/>
</dbReference>
<dbReference type="Pfam" id="PF03007">
    <property type="entry name" value="WS_DGAT_cat"/>
    <property type="match status" value="1"/>
</dbReference>
<evidence type="ECO:0000256" key="7">
    <source>
        <dbReference type="ARBA" id="ARBA00022798"/>
    </source>
</evidence>
<keyword evidence="15" id="KW-1185">Reference proteome</keyword>
<dbReference type="UniPathway" id="UPA00282"/>
<dbReference type="AlphaFoldDB" id="A0A1H2HE79"/>
<comment type="pathway">
    <text evidence="1">Glycerolipid metabolism; triacylglycerol biosynthesis.</text>
</comment>
<feature type="region of interest" description="Disordered" evidence="11">
    <location>
        <begin position="498"/>
        <end position="543"/>
    </location>
</feature>
<comment type="pathway">
    <text evidence="2">Lipid metabolism.</text>
</comment>
<keyword evidence="6 14" id="KW-0808">Transferase</keyword>
<evidence type="ECO:0000256" key="9">
    <source>
        <dbReference type="ARBA" id="ARBA00023315"/>
    </source>
</evidence>
<dbReference type="PANTHER" id="PTHR31650">
    <property type="entry name" value="O-ACYLTRANSFERASE (WSD1-LIKE) FAMILY PROTEIN"/>
    <property type="match status" value="1"/>
</dbReference>
<dbReference type="InterPro" id="IPR045034">
    <property type="entry name" value="O-acyltransferase_WSD1-like"/>
</dbReference>
<keyword evidence="7" id="KW-0319">Glycerol metabolism</keyword>
<organism evidence="14 15">
    <name type="scientific">Pseudomonas pohangensis</name>
    <dbReference type="NCBI Taxonomy" id="364197"/>
    <lineage>
        <taxon>Bacteria</taxon>
        <taxon>Pseudomonadati</taxon>
        <taxon>Pseudomonadota</taxon>
        <taxon>Gammaproteobacteria</taxon>
        <taxon>Pseudomonadales</taxon>
        <taxon>Pseudomonadaceae</taxon>
        <taxon>Pseudomonas</taxon>
    </lineage>
</organism>
<dbReference type="OrthoDB" id="9810950at2"/>
<dbReference type="GO" id="GO:0001666">
    <property type="term" value="P:response to hypoxia"/>
    <property type="evidence" value="ECO:0007669"/>
    <property type="project" value="TreeGrafter"/>
</dbReference>
<protein>
    <recommendedName>
        <fullName evidence="4">diacylglycerol O-acyltransferase</fullName>
        <ecNumber evidence="4">2.3.1.20</ecNumber>
    </recommendedName>
</protein>
<keyword evidence="9 14" id="KW-0012">Acyltransferase</keyword>
<dbReference type="EMBL" id="LT629785">
    <property type="protein sequence ID" value="SDU30135.1"/>
    <property type="molecule type" value="Genomic_DNA"/>
</dbReference>
<evidence type="ECO:0000256" key="11">
    <source>
        <dbReference type="SAM" id="MobiDB-lite"/>
    </source>
</evidence>
<dbReference type="GO" id="GO:0005886">
    <property type="term" value="C:plasma membrane"/>
    <property type="evidence" value="ECO:0007669"/>
    <property type="project" value="TreeGrafter"/>
</dbReference>
<proteinExistence type="inferred from homology"/>
<dbReference type="InterPro" id="IPR004255">
    <property type="entry name" value="O-acyltransferase_WSD1_N"/>
</dbReference>
<dbReference type="GO" id="GO:0019432">
    <property type="term" value="P:triglyceride biosynthetic process"/>
    <property type="evidence" value="ECO:0007669"/>
    <property type="project" value="UniProtKB-UniPathway"/>
</dbReference>
<accession>A0A1H2HE79</accession>
<dbReference type="GO" id="GO:0004144">
    <property type="term" value="F:diacylglycerol O-acyltransferase activity"/>
    <property type="evidence" value="ECO:0007669"/>
    <property type="project" value="UniProtKB-EC"/>
</dbReference>
<evidence type="ECO:0000256" key="6">
    <source>
        <dbReference type="ARBA" id="ARBA00022679"/>
    </source>
</evidence>
<evidence type="ECO:0000313" key="14">
    <source>
        <dbReference type="EMBL" id="SDU30135.1"/>
    </source>
</evidence>
<reference evidence="15" key="1">
    <citation type="submission" date="2016-10" db="EMBL/GenBank/DDBJ databases">
        <authorList>
            <person name="Varghese N."/>
            <person name="Submissions S."/>
        </authorList>
    </citation>
    <scope>NUCLEOTIDE SEQUENCE [LARGE SCALE GENOMIC DNA]</scope>
    <source>
        <strain evidence="15">DSM 17875</strain>
    </source>
</reference>
<dbReference type="Proteomes" id="UP000243232">
    <property type="component" value="Chromosome I"/>
</dbReference>
<evidence type="ECO:0000256" key="10">
    <source>
        <dbReference type="ARBA" id="ARBA00048109"/>
    </source>
</evidence>
<name>A0A1H2HE79_9PSED</name>
<gene>
    <name evidence="14" type="ORF">SAMN05216296_2944</name>
</gene>
<evidence type="ECO:0000313" key="15">
    <source>
        <dbReference type="Proteomes" id="UP000243232"/>
    </source>
</evidence>
<evidence type="ECO:0000256" key="3">
    <source>
        <dbReference type="ARBA" id="ARBA00009587"/>
    </source>
</evidence>
<comment type="catalytic activity">
    <reaction evidence="10">
        <text>an acyl-CoA + a 1,2-diacyl-sn-glycerol = a triacyl-sn-glycerol + CoA</text>
        <dbReference type="Rhea" id="RHEA:10868"/>
        <dbReference type="ChEBI" id="CHEBI:17815"/>
        <dbReference type="ChEBI" id="CHEBI:57287"/>
        <dbReference type="ChEBI" id="CHEBI:58342"/>
        <dbReference type="ChEBI" id="CHEBI:64615"/>
        <dbReference type="EC" id="2.3.1.20"/>
    </reaction>
</comment>
<evidence type="ECO:0000256" key="1">
    <source>
        <dbReference type="ARBA" id="ARBA00004771"/>
    </source>
</evidence>
<sequence>MAQLSGLDNFTLYDEQGNVYNHVAALGIYDPSTSPSGMTRFKDILHHFKSRMGEFPIFRRKLVTVPYGIDRPYWVESGEIDVEFHIRHIALPHPGDWRQLMIQTARLHSRPLDRTRPLWEIYVIEGLDKIPGLHPGCFALFLKFHHAAIDGQRGIALLEAVHAITADETHSMPAYYTMPESGRAPNTLEMLANVAKNTVSRSLGLSNLYVSTASKVGALIWERLPKPFFPVDESVRKLPVRAAAPTRFNHPVSANRVIDAVHFSLSDIKIIRQGIPGCTIDDVFLAVCGGALRRYLNSKGELPDESLRALVPKAVNEKIITKRKLHSTYEIGGTPVALRTDIQDPVERLHAVRAEIHNAKHTAEGLGLNLFQDLLDNLPEAAGRALLRHALLPLINVSASNVRGPELPMYVAGARLVHFYPVGIATDFVGLNLSGFSYNGVLWISAVACRNMMPDPGFFAECLNHSFNDLLEAAKFITAVRTAGSTSNVYALGAVTGKSNPKRKPLPIAKAQAANPAGKTAKAAKAAPKATRTRPHISTDTLQ</sequence>
<evidence type="ECO:0000256" key="8">
    <source>
        <dbReference type="ARBA" id="ARBA00023098"/>
    </source>
</evidence>
<feature type="domain" description="O-acyltransferase WSD1 C-terminal" evidence="13">
    <location>
        <begin position="333"/>
        <end position="470"/>
    </location>
</feature>
<dbReference type="RefSeq" id="WP_090196903.1">
    <property type="nucleotide sequence ID" value="NZ_LT629785.1"/>
</dbReference>
<dbReference type="GO" id="GO:0006071">
    <property type="term" value="P:glycerol metabolic process"/>
    <property type="evidence" value="ECO:0007669"/>
    <property type="project" value="UniProtKB-KW"/>
</dbReference>
<feature type="domain" description="O-acyltransferase WSD1-like N-terminal" evidence="12">
    <location>
        <begin position="4"/>
        <end position="284"/>
    </location>
</feature>
<comment type="similarity">
    <text evidence="3">Belongs to the long-chain O-acyltransferase family.</text>
</comment>
<dbReference type="STRING" id="364197.SAMN05216296_2944"/>
<dbReference type="NCBIfam" id="TIGR02946">
    <property type="entry name" value="acyl_WS_DGAT"/>
    <property type="match status" value="1"/>
</dbReference>
<evidence type="ECO:0000256" key="5">
    <source>
        <dbReference type="ARBA" id="ARBA00022516"/>
    </source>
</evidence>